<dbReference type="NCBIfam" id="TIGR02251">
    <property type="entry name" value="HIF-SF_euk"/>
    <property type="match status" value="1"/>
</dbReference>
<dbReference type="InterPro" id="IPR050365">
    <property type="entry name" value="TIM50"/>
</dbReference>
<dbReference type="Pfam" id="PF03031">
    <property type="entry name" value="NIF"/>
    <property type="match status" value="1"/>
</dbReference>
<accession>A0A196SGI1</accession>
<dbReference type="SUPFAM" id="SSF56784">
    <property type="entry name" value="HAD-like"/>
    <property type="match status" value="1"/>
</dbReference>
<organism evidence="7 8">
    <name type="scientific">Blastocystis sp. subtype 1 (strain ATCC 50177 / NandII)</name>
    <dbReference type="NCBI Taxonomy" id="478820"/>
    <lineage>
        <taxon>Eukaryota</taxon>
        <taxon>Sar</taxon>
        <taxon>Stramenopiles</taxon>
        <taxon>Bigyra</taxon>
        <taxon>Opalozoa</taxon>
        <taxon>Opalinata</taxon>
        <taxon>Blastocystidae</taxon>
        <taxon>Blastocystis</taxon>
    </lineage>
</organism>
<feature type="region of interest" description="Disordered" evidence="5">
    <location>
        <begin position="1"/>
        <end position="62"/>
    </location>
</feature>
<evidence type="ECO:0000256" key="2">
    <source>
        <dbReference type="ARBA" id="ARBA00022912"/>
    </source>
</evidence>
<feature type="domain" description="FCP1 homology" evidence="6">
    <location>
        <begin position="189"/>
        <end position="348"/>
    </location>
</feature>
<proteinExistence type="inferred from homology"/>
<comment type="caution">
    <text evidence="7">The sequence shown here is derived from an EMBL/GenBank/DDBJ whole genome shotgun (WGS) entry which is preliminary data.</text>
</comment>
<evidence type="ECO:0000256" key="4">
    <source>
        <dbReference type="ARBA" id="ARBA00038355"/>
    </source>
</evidence>
<dbReference type="STRING" id="478820.A0A196SGI1"/>
<sequence>MYPESANNDDCSSMRSEKEEMRVSFRKNKRPESSSRPSLSDSLHSSPIKHTKEEEDIFSPNLHVSSNLRDSVRSHPSESMMQDGTIENVSSFIRKSYREEENAVIDEESIFDAAIEDKQTVAAVSSHNRMEQINNPAQQKTDRIIYAAEVENEVDDSEFNPVIIIKTLPPYHTLPALYRQKRILPPKREGTPEYTLVLDLDETLVHCTMERNPSADLVFPIFYENHRFDVFANIRPFFFYLLKRIAPHYEIIIFTASQQCYADRILDILDADQHLISYRLYRDDCLLINGNYVKDLNVLNRDLAKTVIVDNSISCFGYNIENGIPIISWFDDKSDHELYNLSTVLLSFLKKDDVRPNIEKLFHLKQLLDSFEVIV</sequence>
<dbReference type="AlphaFoldDB" id="A0A196SGI1"/>
<dbReference type="GO" id="GO:0005634">
    <property type="term" value="C:nucleus"/>
    <property type="evidence" value="ECO:0007669"/>
    <property type="project" value="UniProtKB-ARBA"/>
</dbReference>
<dbReference type="OrthoDB" id="277011at2759"/>
<name>A0A196SGI1_BLAHN</name>
<keyword evidence="2" id="KW-0904">Protein phosphatase</keyword>
<feature type="compositionally biased region" description="Polar residues" evidence="5">
    <location>
        <begin position="1"/>
        <end position="14"/>
    </location>
</feature>
<dbReference type="CDD" id="cd07521">
    <property type="entry name" value="HAD_FCP1-like"/>
    <property type="match status" value="1"/>
</dbReference>
<dbReference type="PROSITE" id="PS50969">
    <property type="entry name" value="FCP1"/>
    <property type="match status" value="1"/>
</dbReference>
<evidence type="ECO:0000256" key="5">
    <source>
        <dbReference type="SAM" id="MobiDB-lite"/>
    </source>
</evidence>
<dbReference type="InterPro" id="IPR011948">
    <property type="entry name" value="Dullard_phosphatase"/>
</dbReference>
<dbReference type="EMBL" id="LXWW01000097">
    <property type="protein sequence ID" value="OAO16123.1"/>
    <property type="molecule type" value="Genomic_DNA"/>
</dbReference>
<comment type="function">
    <text evidence="3">Probable phosphatase.</text>
</comment>
<dbReference type="Proteomes" id="UP000078348">
    <property type="component" value="Unassembled WGS sequence"/>
</dbReference>
<dbReference type="InterPro" id="IPR004274">
    <property type="entry name" value="FCP1_dom"/>
</dbReference>
<keyword evidence="1" id="KW-0378">Hydrolase</keyword>
<evidence type="ECO:0000313" key="8">
    <source>
        <dbReference type="Proteomes" id="UP000078348"/>
    </source>
</evidence>
<reference evidence="7 8" key="1">
    <citation type="submission" date="2016-05" db="EMBL/GenBank/DDBJ databases">
        <title>Nuclear genome of Blastocystis sp. subtype 1 NandII.</title>
        <authorList>
            <person name="Gentekaki E."/>
            <person name="Curtis B."/>
            <person name="Stairs C."/>
            <person name="Eme L."/>
            <person name="Herman E."/>
            <person name="Klimes V."/>
            <person name="Arias M.C."/>
            <person name="Elias M."/>
            <person name="Hilliou F."/>
            <person name="Klute M."/>
            <person name="Malik S.-B."/>
            <person name="Pightling A."/>
            <person name="Rachubinski R."/>
            <person name="Salas D."/>
            <person name="Schlacht A."/>
            <person name="Suga H."/>
            <person name="Archibald J."/>
            <person name="Ball S.G."/>
            <person name="Clark G."/>
            <person name="Dacks J."/>
            <person name="Van Der Giezen M."/>
            <person name="Tsaousis A."/>
            <person name="Roger A."/>
        </authorList>
    </citation>
    <scope>NUCLEOTIDE SEQUENCE [LARGE SCALE GENOMIC DNA]</scope>
    <source>
        <strain evidence="8">ATCC 50177 / NandII</strain>
    </source>
</reference>
<gene>
    <name evidence="7" type="ORF">AV274_2149</name>
</gene>
<evidence type="ECO:0000256" key="1">
    <source>
        <dbReference type="ARBA" id="ARBA00022801"/>
    </source>
</evidence>
<dbReference type="InterPro" id="IPR023214">
    <property type="entry name" value="HAD_sf"/>
</dbReference>
<feature type="compositionally biased region" description="Low complexity" evidence="5">
    <location>
        <begin position="34"/>
        <end position="46"/>
    </location>
</feature>
<dbReference type="InterPro" id="IPR036412">
    <property type="entry name" value="HAD-like_sf"/>
</dbReference>
<dbReference type="GO" id="GO:0004721">
    <property type="term" value="F:phosphoprotein phosphatase activity"/>
    <property type="evidence" value="ECO:0007669"/>
    <property type="project" value="UniProtKB-KW"/>
</dbReference>
<evidence type="ECO:0000259" key="6">
    <source>
        <dbReference type="PROSITE" id="PS50969"/>
    </source>
</evidence>
<dbReference type="Gene3D" id="3.40.50.1000">
    <property type="entry name" value="HAD superfamily/HAD-like"/>
    <property type="match status" value="1"/>
</dbReference>
<dbReference type="PANTHER" id="PTHR12210">
    <property type="entry name" value="DULLARD PROTEIN PHOSPHATASE"/>
    <property type="match status" value="1"/>
</dbReference>
<evidence type="ECO:0000256" key="3">
    <source>
        <dbReference type="ARBA" id="ARBA00037324"/>
    </source>
</evidence>
<protein>
    <submittedName>
        <fullName evidence="7">CTD small phosphatase-like protein 2</fullName>
    </submittedName>
</protein>
<dbReference type="SMART" id="SM00577">
    <property type="entry name" value="CPDc"/>
    <property type="match status" value="1"/>
</dbReference>
<evidence type="ECO:0000313" key="7">
    <source>
        <dbReference type="EMBL" id="OAO16123.1"/>
    </source>
</evidence>
<dbReference type="FunFam" id="3.40.50.1000:FF:000015">
    <property type="entry name" value="CTD small phosphatase-like protein 2"/>
    <property type="match status" value="1"/>
</dbReference>
<comment type="similarity">
    <text evidence="4">Belongs to the CTDSPL2 family.</text>
</comment>
<keyword evidence="8" id="KW-1185">Reference proteome</keyword>